<evidence type="ECO:0000313" key="1">
    <source>
        <dbReference type="EMBL" id="PRH88800.1"/>
    </source>
</evidence>
<dbReference type="Proteomes" id="UP000237682">
    <property type="component" value="Unassembled WGS sequence"/>
</dbReference>
<dbReference type="AlphaFoldDB" id="A0A2S9QHN6"/>
<dbReference type="InterPro" id="IPR036866">
    <property type="entry name" value="RibonucZ/Hydroxyglut_hydro"/>
</dbReference>
<dbReference type="RefSeq" id="WP_105861146.1">
    <property type="nucleotide sequence ID" value="NZ_PUEJ01000002.1"/>
</dbReference>
<gene>
    <name evidence="1" type="ORF">C5L14_06170</name>
</gene>
<dbReference type="InterPro" id="IPR052159">
    <property type="entry name" value="Competence_DNA_uptake"/>
</dbReference>
<accession>A0A2S9QHN6</accession>
<sequence>MPVFRLAMHPASEGDALMLSWGEEDALHRALIDLGRTKNYRALKPLLQTIGTFELFAISHIDADHIEGAVPLFAEPALPFTARNVWFNAYSQLVDARERLRDAETLGVDQAEKVTAGIKASGWPWNSQFASRIVSTGSPEAAAPLTFAGGLKLTLLSPTDQELTRLLPTWERALAEAHLRKEDKEPVELAETEGREILGSLNVEALAARQFSGDGTRPNGSSIAFIAEFDQKRVLMAADSHADVIEAALERLGHSAENPLRLDCLKVSHHGSKANTSPAVLSLIDCTRFAFSTDGSHHGHPDAETIARILKHDPGRRKTLIFNFRQPSTEQWDDENLRTRWHYDCLFPEAGKEGIEFEL</sequence>
<dbReference type="EMBL" id="PUEJ01000002">
    <property type="protein sequence ID" value="PRH88800.1"/>
    <property type="molecule type" value="Genomic_DNA"/>
</dbReference>
<keyword evidence="2" id="KW-1185">Reference proteome</keyword>
<dbReference type="OrthoDB" id="418728at2"/>
<name>A0A2S9QHN6_9HYPH</name>
<evidence type="ECO:0008006" key="3">
    <source>
        <dbReference type="Google" id="ProtNLM"/>
    </source>
</evidence>
<dbReference type="SUPFAM" id="SSF56281">
    <property type="entry name" value="Metallo-hydrolase/oxidoreductase"/>
    <property type="match status" value="1"/>
</dbReference>
<organism evidence="1 2">
    <name type="scientific">Labrys okinawensis</name>
    <dbReference type="NCBI Taxonomy" id="346911"/>
    <lineage>
        <taxon>Bacteria</taxon>
        <taxon>Pseudomonadati</taxon>
        <taxon>Pseudomonadota</taxon>
        <taxon>Alphaproteobacteria</taxon>
        <taxon>Hyphomicrobiales</taxon>
        <taxon>Xanthobacteraceae</taxon>
        <taxon>Labrys</taxon>
    </lineage>
</organism>
<dbReference type="Gene3D" id="3.60.15.10">
    <property type="entry name" value="Ribonuclease Z/Hydroxyacylglutathione hydrolase-like"/>
    <property type="match status" value="1"/>
</dbReference>
<dbReference type="PANTHER" id="PTHR30619">
    <property type="entry name" value="DNA INTERNALIZATION/COMPETENCE PROTEIN COMEC/REC2"/>
    <property type="match status" value="1"/>
</dbReference>
<proteinExistence type="predicted"/>
<reference evidence="1 2" key="1">
    <citation type="submission" date="2018-02" db="EMBL/GenBank/DDBJ databases">
        <title>Whole genome sequencing of endophytic bacterium.</title>
        <authorList>
            <person name="Eedara R."/>
            <person name="Podile A.R."/>
        </authorList>
    </citation>
    <scope>NUCLEOTIDE SEQUENCE [LARGE SCALE GENOMIC DNA]</scope>
    <source>
        <strain evidence="1 2">RP1T</strain>
    </source>
</reference>
<protein>
    <recommendedName>
        <fullName evidence="3">Metallo-beta-lactamase domain-containing protein</fullName>
    </recommendedName>
</protein>
<comment type="caution">
    <text evidence="1">The sequence shown here is derived from an EMBL/GenBank/DDBJ whole genome shotgun (WGS) entry which is preliminary data.</text>
</comment>
<dbReference type="PANTHER" id="PTHR30619:SF1">
    <property type="entry name" value="RECOMBINATION PROTEIN 2"/>
    <property type="match status" value="1"/>
</dbReference>
<evidence type="ECO:0000313" key="2">
    <source>
        <dbReference type="Proteomes" id="UP000237682"/>
    </source>
</evidence>